<dbReference type="Pfam" id="PF09511">
    <property type="entry name" value="RNA_lig_T4_1"/>
    <property type="match status" value="1"/>
</dbReference>
<name>A0ABY3N4S9_NEOTH</name>
<protein>
    <recommendedName>
        <fullName evidence="1">T4 RNA ligase 1-like N-terminal domain-containing protein</fullName>
    </recommendedName>
</protein>
<dbReference type="InterPro" id="IPR019039">
    <property type="entry name" value="T4-Rnl1-like_N"/>
</dbReference>
<organism evidence="2 3">
    <name type="scientific">Neomoorella thermoacetica</name>
    <name type="common">Clostridium thermoaceticum</name>
    <dbReference type="NCBI Taxonomy" id="1525"/>
    <lineage>
        <taxon>Bacteria</taxon>
        <taxon>Bacillati</taxon>
        <taxon>Bacillota</taxon>
        <taxon>Clostridia</taxon>
        <taxon>Neomoorellales</taxon>
        <taxon>Neomoorellaceae</taxon>
        <taxon>Neomoorella</taxon>
    </lineage>
</organism>
<sequence>MVINKLEEFAPYIEKGLITATHHPDDFDIVILNYTNKCQYDACWDAITTKCRGLILNTKTGEVLARPFDKFFNFFEIKDPLPPGIPEVTVKMDGSLGISYRLNGRLLWATRGSFTGPQAMAAQEIWDSKYAAVHPPR</sequence>
<accession>A0ABY3N4S9</accession>
<dbReference type="EMBL" id="VCDX01000006">
    <property type="protein sequence ID" value="TYL12717.1"/>
    <property type="molecule type" value="Genomic_DNA"/>
</dbReference>
<evidence type="ECO:0000259" key="1">
    <source>
        <dbReference type="Pfam" id="PF09511"/>
    </source>
</evidence>
<evidence type="ECO:0000313" key="2">
    <source>
        <dbReference type="EMBL" id="TYL12717.1"/>
    </source>
</evidence>
<dbReference type="Proteomes" id="UP000322283">
    <property type="component" value="Unassembled WGS sequence"/>
</dbReference>
<reference evidence="2 3" key="1">
    <citation type="submission" date="2019-05" db="EMBL/GenBank/DDBJ databases">
        <title>Genome sequence of Moorella thermoacetica ATCC 33924.</title>
        <authorList>
            <person name="Poehlein A."/>
            <person name="Bengelsdorf F.R."/>
            <person name="Duerre P."/>
            <person name="Daniel R."/>
        </authorList>
    </citation>
    <scope>NUCLEOTIDE SEQUENCE [LARGE SCALE GENOMIC DNA]</scope>
    <source>
        <strain evidence="2 3">ATCC 33924</strain>
    </source>
</reference>
<feature type="domain" description="T4 RNA ligase 1-like N-terminal" evidence="1">
    <location>
        <begin position="50"/>
        <end position="129"/>
    </location>
</feature>
<proteinExistence type="predicted"/>
<keyword evidence="3" id="KW-1185">Reference proteome</keyword>
<evidence type="ECO:0000313" key="3">
    <source>
        <dbReference type="Proteomes" id="UP000322283"/>
    </source>
</evidence>
<comment type="caution">
    <text evidence="2">The sequence shown here is derived from an EMBL/GenBank/DDBJ whole genome shotgun (WGS) entry which is preliminary data.</text>
</comment>
<dbReference type="RefSeq" id="WP_069590352.1">
    <property type="nucleotide sequence ID" value="NZ_CP017019.1"/>
</dbReference>
<gene>
    <name evidence="2" type="ORF">MTAT_19590</name>
</gene>